<reference evidence="5" key="2">
    <citation type="submission" date="2015-10" db="EMBL/GenBank/DDBJ databases">
        <title>Draft Genome Sequences of 11 Lactococcus lactis subspecies cremoris strains.</title>
        <authorList>
            <person name="Wels M."/>
            <person name="Backus L."/>
            <person name="Boekhorst J."/>
            <person name="Dijkstra A."/>
            <person name="Beerthuizen M."/>
            <person name="Kelly W."/>
            <person name="Siezen R."/>
            <person name="Bachmann H."/>
            <person name="Van Hijum S."/>
        </authorList>
    </citation>
    <scope>NUCLEOTIDE SEQUENCE [LARGE SCALE GENOMIC DNA]</scope>
    <source>
        <strain evidence="5">M20</strain>
    </source>
</reference>
<evidence type="ECO:0000256" key="1">
    <source>
        <dbReference type="SAM" id="Phobius"/>
    </source>
</evidence>
<keyword evidence="1" id="KW-1133">Transmembrane helix</keyword>
<proteinExistence type="predicted"/>
<dbReference type="PATRIC" id="fig|1360.100.peg.2662"/>
<evidence type="ECO:0008006" key="6">
    <source>
        <dbReference type="Google" id="ProtNLM"/>
    </source>
</evidence>
<organism evidence="2 4">
    <name type="scientific">Lactococcus lactis subsp. lactis</name>
    <name type="common">Streptococcus lactis</name>
    <dbReference type="NCBI Taxonomy" id="1360"/>
    <lineage>
        <taxon>Bacteria</taxon>
        <taxon>Bacillati</taxon>
        <taxon>Bacillota</taxon>
        <taxon>Bacilli</taxon>
        <taxon>Lactobacillales</taxon>
        <taxon>Streptococcaceae</taxon>
        <taxon>Lactococcus</taxon>
    </lineage>
</organism>
<reference evidence="2 4" key="1">
    <citation type="submission" date="2015-01" db="EMBL/GenBank/DDBJ databases">
        <title>Lactococcus lactis subsp.lactis JCM 5805 whole genome shotgun sequence.</title>
        <authorList>
            <person name="Fujii T."/>
            <person name="Tomita Y."/>
            <person name="Ikushima S."/>
            <person name="Fujiwara D."/>
        </authorList>
    </citation>
    <scope>NUCLEOTIDE SEQUENCE [LARGE SCALE GENOMIC DNA]</scope>
    <source>
        <strain evidence="2 4">JCM 5805</strain>
    </source>
</reference>
<dbReference type="EMBL" id="LKLU01000064">
    <property type="protein sequence ID" value="KSU21523.1"/>
    <property type="molecule type" value="Genomic_DNA"/>
</dbReference>
<feature type="transmembrane region" description="Helical" evidence="1">
    <location>
        <begin position="27"/>
        <end position="50"/>
    </location>
</feature>
<protein>
    <recommendedName>
        <fullName evidence="6">DUF4044 domain-containing protein</fullName>
    </recommendedName>
</protein>
<keyword evidence="1" id="KW-0812">Transmembrane</keyword>
<evidence type="ECO:0000313" key="3">
    <source>
        <dbReference type="EMBL" id="KSU21523.1"/>
    </source>
</evidence>
<gene>
    <name evidence="2" type="ORF">JCM5805K_2396</name>
    <name evidence="3" type="ORF">M20_0929</name>
</gene>
<keyword evidence="1" id="KW-0472">Membrane</keyword>
<evidence type="ECO:0000313" key="4">
    <source>
        <dbReference type="Proteomes" id="UP000031847"/>
    </source>
</evidence>
<name>A0A0B8QML6_LACLL</name>
<dbReference type="Proteomes" id="UP000031847">
    <property type="component" value="Unassembled WGS sequence"/>
</dbReference>
<dbReference type="AlphaFoldDB" id="A0A0B8QML6"/>
<comment type="caution">
    <text evidence="2">The sequence shown here is derived from an EMBL/GenBank/DDBJ whole genome shotgun (WGS) entry which is preliminary data.</text>
</comment>
<dbReference type="EMBL" id="BBSI01000037">
    <property type="protein sequence ID" value="GAM81275.1"/>
    <property type="molecule type" value="Genomic_DNA"/>
</dbReference>
<dbReference type="Pfam" id="PF13253">
    <property type="entry name" value="DUF4044"/>
    <property type="match status" value="1"/>
</dbReference>
<reference evidence="3" key="3">
    <citation type="journal article" date="2017" name="Genome Announc.">
        <title>Draft Genome Sequences of 24 Lactococcus lactis Strains.</title>
        <authorList>
            <person name="Backus L."/>
            <person name="Wels M."/>
            <person name="Boekhorst J."/>
            <person name="Dijkstra A.R."/>
            <person name="Beerthuyzen M."/>
            <person name="Kelly W.J."/>
            <person name="Siezen R.J."/>
            <person name="van Hijum S.A."/>
            <person name="Bachmann H."/>
        </authorList>
    </citation>
    <scope>NUCLEOTIDE SEQUENCE</scope>
    <source>
        <strain evidence="3">M20</strain>
    </source>
</reference>
<accession>A0A0B8QML6</accession>
<dbReference type="InterPro" id="IPR025270">
    <property type="entry name" value="DUF4044"/>
</dbReference>
<dbReference type="Proteomes" id="UP000053719">
    <property type="component" value="Unassembled WGS sequence"/>
</dbReference>
<sequence length="51" mass="5801">MLQLVKNIFIEELMAYKKPQKSTFQKVTMVVVIIMVVLTLFSVLASMLAVL</sequence>
<evidence type="ECO:0000313" key="5">
    <source>
        <dbReference type="Proteomes" id="UP000053719"/>
    </source>
</evidence>
<evidence type="ECO:0000313" key="2">
    <source>
        <dbReference type="EMBL" id="GAM81275.1"/>
    </source>
</evidence>